<evidence type="ECO:0000313" key="2">
    <source>
        <dbReference type="Proteomes" id="UP000242972"/>
    </source>
</evidence>
<organism evidence="1 2">
    <name type="scientific">Sulfobacillus benefaciens</name>
    <dbReference type="NCBI Taxonomy" id="453960"/>
    <lineage>
        <taxon>Bacteria</taxon>
        <taxon>Bacillati</taxon>
        <taxon>Bacillota</taxon>
        <taxon>Clostridia</taxon>
        <taxon>Eubacteriales</taxon>
        <taxon>Clostridiales Family XVII. Incertae Sedis</taxon>
        <taxon>Sulfobacillus</taxon>
    </lineage>
</organism>
<gene>
    <name evidence="1" type="ORF">C7B46_03960</name>
</gene>
<name>A0A2T2XJT9_9FIRM</name>
<dbReference type="EMBL" id="PXYW01000007">
    <property type="protein sequence ID" value="PSR34752.1"/>
    <property type="molecule type" value="Genomic_DNA"/>
</dbReference>
<proteinExistence type="predicted"/>
<dbReference type="AlphaFoldDB" id="A0A2T2XJT9"/>
<comment type="caution">
    <text evidence="1">The sequence shown here is derived from an EMBL/GenBank/DDBJ whole genome shotgun (WGS) entry which is preliminary data.</text>
</comment>
<evidence type="ECO:0000313" key="1">
    <source>
        <dbReference type="EMBL" id="PSR34752.1"/>
    </source>
</evidence>
<sequence>MADDLSFDILAASLRQDTSDILTFLEVLAKKLESAIPLQTTVDRRGGLFSKTKTVHSIKIQAGEWQYVLTQDHGHVDAQRVKMVRGIALKTENGSLPQWIEWVSQELLKLANESSDVRTGLERFLLS</sequence>
<reference evidence="1 2" key="1">
    <citation type="journal article" date="2014" name="BMC Genomics">
        <title>Comparison of environmental and isolate Sulfobacillus genomes reveals diverse carbon, sulfur, nitrogen, and hydrogen metabolisms.</title>
        <authorList>
            <person name="Justice N.B."/>
            <person name="Norman A."/>
            <person name="Brown C.T."/>
            <person name="Singh A."/>
            <person name="Thomas B.C."/>
            <person name="Banfield J.F."/>
        </authorList>
    </citation>
    <scope>NUCLEOTIDE SEQUENCE [LARGE SCALE GENOMIC DNA]</scope>
    <source>
        <strain evidence="1">AMDSBA4</strain>
    </source>
</reference>
<dbReference type="Proteomes" id="UP000242972">
    <property type="component" value="Unassembled WGS sequence"/>
</dbReference>
<accession>A0A2T2XJT9</accession>
<protein>
    <submittedName>
        <fullName evidence="1">Uncharacterized protein</fullName>
    </submittedName>
</protein>